<proteinExistence type="predicted"/>
<keyword evidence="7" id="KW-1185">Reference proteome</keyword>
<dbReference type="InterPro" id="IPR041112">
    <property type="entry name" value="Nuf2_DHR10-like"/>
</dbReference>
<protein>
    <recommendedName>
        <fullName evidence="5">Nuf2 DHR10-like domain-containing protein</fullName>
    </recommendedName>
</protein>
<keyword evidence="3" id="KW-0539">Nucleus</keyword>
<dbReference type="Proteomes" id="UP000027195">
    <property type="component" value="Unassembled WGS sequence"/>
</dbReference>
<evidence type="ECO:0000313" key="7">
    <source>
        <dbReference type="Proteomes" id="UP000027195"/>
    </source>
</evidence>
<evidence type="ECO:0000256" key="3">
    <source>
        <dbReference type="ARBA" id="ARBA00023242"/>
    </source>
</evidence>
<name>A0A067MTU5_BOTB1</name>
<evidence type="ECO:0000313" key="6">
    <source>
        <dbReference type="EMBL" id="KDQ18130.1"/>
    </source>
</evidence>
<feature type="coiled-coil region" evidence="4">
    <location>
        <begin position="74"/>
        <end position="147"/>
    </location>
</feature>
<feature type="domain" description="Nuf2 DHR10-like" evidence="5">
    <location>
        <begin position="3"/>
        <end position="118"/>
    </location>
</feature>
<gene>
    <name evidence="6" type="ORF">BOTBODRAFT_551037</name>
</gene>
<dbReference type="EMBL" id="KL198022">
    <property type="protein sequence ID" value="KDQ18130.1"/>
    <property type="molecule type" value="Genomic_DNA"/>
</dbReference>
<evidence type="ECO:0000256" key="1">
    <source>
        <dbReference type="ARBA" id="ARBA00004123"/>
    </source>
</evidence>
<accession>A0A067MTU5</accession>
<dbReference type="GO" id="GO:0005634">
    <property type="term" value="C:nucleus"/>
    <property type="evidence" value="ECO:0007669"/>
    <property type="project" value="UniProtKB-SubCell"/>
</dbReference>
<dbReference type="STRING" id="930990.A0A067MTU5"/>
<evidence type="ECO:0000259" key="5">
    <source>
        <dbReference type="Pfam" id="PF18595"/>
    </source>
</evidence>
<dbReference type="HOGENOM" id="CLU_1320693_0_0_1"/>
<dbReference type="InParanoid" id="A0A067MTU5"/>
<keyword evidence="2 4" id="KW-0175">Coiled coil</keyword>
<comment type="subcellular location">
    <subcellularLocation>
        <location evidence="1">Nucleus</location>
    </subcellularLocation>
</comment>
<reference evidence="7" key="1">
    <citation type="journal article" date="2014" name="Proc. Natl. Acad. Sci. U.S.A.">
        <title>Extensive sampling of basidiomycete genomes demonstrates inadequacy of the white-rot/brown-rot paradigm for wood decay fungi.</title>
        <authorList>
            <person name="Riley R."/>
            <person name="Salamov A.A."/>
            <person name="Brown D.W."/>
            <person name="Nagy L.G."/>
            <person name="Floudas D."/>
            <person name="Held B.W."/>
            <person name="Levasseur A."/>
            <person name="Lombard V."/>
            <person name="Morin E."/>
            <person name="Otillar R."/>
            <person name="Lindquist E.A."/>
            <person name="Sun H."/>
            <person name="LaButti K.M."/>
            <person name="Schmutz J."/>
            <person name="Jabbour D."/>
            <person name="Luo H."/>
            <person name="Baker S.E."/>
            <person name="Pisabarro A.G."/>
            <person name="Walton J.D."/>
            <person name="Blanchette R.A."/>
            <person name="Henrissat B."/>
            <person name="Martin F."/>
            <person name="Cullen D."/>
            <person name="Hibbett D.S."/>
            <person name="Grigoriev I.V."/>
        </authorList>
    </citation>
    <scope>NUCLEOTIDE SEQUENCE [LARGE SCALE GENOMIC DNA]</scope>
    <source>
        <strain evidence="7">FD-172 SS1</strain>
    </source>
</reference>
<evidence type="ECO:0000256" key="2">
    <source>
        <dbReference type="ARBA" id="ARBA00023054"/>
    </source>
</evidence>
<organism evidence="6 7">
    <name type="scientific">Botryobasidium botryosum (strain FD-172 SS1)</name>
    <dbReference type="NCBI Taxonomy" id="930990"/>
    <lineage>
        <taxon>Eukaryota</taxon>
        <taxon>Fungi</taxon>
        <taxon>Dikarya</taxon>
        <taxon>Basidiomycota</taxon>
        <taxon>Agaricomycotina</taxon>
        <taxon>Agaricomycetes</taxon>
        <taxon>Cantharellales</taxon>
        <taxon>Botryobasidiaceae</taxon>
        <taxon>Botryobasidium</taxon>
    </lineage>
</organism>
<sequence>MNANAEIERSSLAANEAKSRALQAKLDHLAILEQDIRSIHELLGNINVEQAKLEEAIRSLEEFRNFMESKTIESRELTTKSEQLDRQIANAQERLERAQRHGHDKREASRQKIERLKAQYEEIALERHEKEKEQVSLKREIENTEQKISDFIALNQTEINNLLAENTELRHSVNVYMDTLATKLGLDFQSPIPRERTGKVKRRKKSKA</sequence>
<dbReference type="OrthoDB" id="8194677at2759"/>
<evidence type="ECO:0000256" key="4">
    <source>
        <dbReference type="SAM" id="Coils"/>
    </source>
</evidence>
<dbReference type="AlphaFoldDB" id="A0A067MTU5"/>
<dbReference type="Pfam" id="PF18595">
    <property type="entry name" value="Nuf2_DHR10-like"/>
    <property type="match status" value="1"/>
</dbReference>